<dbReference type="Proteomes" id="UP001467669">
    <property type="component" value="Unassembled WGS sequence"/>
</dbReference>
<comment type="caution">
    <text evidence="2">The sequence shown here is derived from an EMBL/GenBank/DDBJ whole genome shotgun (WGS) entry which is preliminary data.</text>
</comment>
<evidence type="ECO:0000313" key="2">
    <source>
        <dbReference type="EMBL" id="MEL7559473.1"/>
    </source>
</evidence>
<dbReference type="InterPro" id="IPR009506">
    <property type="entry name" value="YjiS-like"/>
</dbReference>
<feature type="domain" description="YjiS-like" evidence="1">
    <location>
        <begin position="29"/>
        <end position="64"/>
    </location>
</feature>
<dbReference type="EMBL" id="JBCFXD010000006">
    <property type="protein sequence ID" value="MEL7559473.1"/>
    <property type="molecule type" value="Genomic_DNA"/>
</dbReference>
<reference evidence="2 3" key="1">
    <citation type="submission" date="2024-04" db="EMBL/GenBank/DDBJ databases">
        <title>Draft Genome Sequence of Isolates Cultured from Underwater Hawaii Seamounts in the North Pacific Ocean.</title>
        <authorList>
            <person name="Sharma I."/>
            <person name="Darden B."/>
            <person name="Creggett J."/>
            <person name="Taylor S."/>
            <person name="Grant M.P."/>
            <person name="Scott J."/>
            <person name="Attles S."/>
            <person name="Walker S."/>
            <person name="Johnson G."/>
            <person name="St. Cloud C."/>
        </authorList>
    </citation>
    <scope>NUCLEOTIDE SEQUENCE [LARGE SCALE GENOMIC DNA]</scope>
    <source>
        <strain evidence="2 3">03GJ23</strain>
    </source>
</reference>
<keyword evidence="3" id="KW-1185">Reference proteome</keyword>
<proteinExistence type="predicted"/>
<accession>A0ABU9MBA2</accession>
<evidence type="ECO:0000313" key="3">
    <source>
        <dbReference type="Proteomes" id="UP001467669"/>
    </source>
</evidence>
<sequence>MKSHAEFVQPCVRSTTAHYSFSQSLRAAWQQLRRWHALYRQRQQLAALSDEMLKDIGLSRADIETEITRPFWDEPFRRS</sequence>
<protein>
    <submittedName>
        <fullName evidence="2">DUF1127 domain-containing protein</fullName>
    </submittedName>
</protein>
<gene>
    <name evidence="2" type="ORF">AAGW23_11600</name>
</gene>
<dbReference type="RefSeq" id="WP_342406635.1">
    <property type="nucleotide sequence ID" value="NZ_JBCFXD010000006.1"/>
</dbReference>
<organism evidence="2 3">
    <name type="scientific">Stutzerimonas chloritidismutans</name>
    <name type="common">Pseudomonas chloritidismutans</name>
    <dbReference type="NCBI Taxonomy" id="203192"/>
    <lineage>
        <taxon>Bacteria</taxon>
        <taxon>Pseudomonadati</taxon>
        <taxon>Pseudomonadota</taxon>
        <taxon>Gammaproteobacteria</taxon>
        <taxon>Pseudomonadales</taxon>
        <taxon>Pseudomonadaceae</taxon>
        <taxon>Stutzerimonas</taxon>
    </lineage>
</organism>
<name>A0ABU9MBA2_STUCH</name>
<evidence type="ECO:0000259" key="1">
    <source>
        <dbReference type="Pfam" id="PF06568"/>
    </source>
</evidence>
<dbReference type="Pfam" id="PF06568">
    <property type="entry name" value="YjiS-like"/>
    <property type="match status" value="1"/>
</dbReference>